<keyword evidence="5" id="KW-0408">Iron</keyword>
<evidence type="ECO:0000313" key="11">
    <source>
        <dbReference type="Proteomes" id="UP000245119"/>
    </source>
</evidence>
<evidence type="ECO:0000256" key="3">
    <source>
        <dbReference type="ARBA" id="ARBA00022617"/>
    </source>
</evidence>
<keyword evidence="2 8" id="KW-0813">Transport</keyword>
<evidence type="ECO:0000256" key="5">
    <source>
        <dbReference type="ARBA" id="ARBA00023004"/>
    </source>
</evidence>
<evidence type="ECO:0000256" key="1">
    <source>
        <dbReference type="ARBA" id="ARBA00013895"/>
    </source>
</evidence>
<dbReference type="GO" id="GO:0046872">
    <property type="term" value="F:metal ion binding"/>
    <property type="evidence" value="ECO:0007669"/>
    <property type="project" value="UniProtKB-KW"/>
</dbReference>
<evidence type="ECO:0000259" key="9">
    <source>
        <dbReference type="Pfam" id="PF00042"/>
    </source>
</evidence>
<organism evidence="10 11">
    <name type="scientific">Pomacea canaliculata</name>
    <name type="common">Golden apple snail</name>
    <dbReference type="NCBI Taxonomy" id="400727"/>
    <lineage>
        <taxon>Eukaryota</taxon>
        <taxon>Metazoa</taxon>
        <taxon>Spiralia</taxon>
        <taxon>Lophotrochozoa</taxon>
        <taxon>Mollusca</taxon>
        <taxon>Gastropoda</taxon>
        <taxon>Caenogastropoda</taxon>
        <taxon>Architaenioglossa</taxon>
        <taxon>Ampullarioidea</taxon>
        <taxon>Ampullariidae</taxon>
        <taxon>Pomacea</taxon>
    </lineage>
</organism>
<keyword evidence="4" id="KW-0479">Metal-binding</keyword>
<dbReference type="SUPFAM" id="SSF46458">
    <property type="entry name" value="Globin-like"/>
    <property type="match status" value="1"/>
</dbReference>
<dbReference type="GO" id="GO:0005344">
    <property type="term" value="F:oxygen carrier activity"/>
    <property type="evidence" value="ECO:0007669"/>
    <property type="project" value="UniProtKB-KW"/>
</dbReference>
<protein>
    <recommendedName>
        <fullName evidence="1">Globin</fullName>
    </recommendedName>
    <alternativeName>
        <fullName evidence="7">Myoglobin</fullName>
    </alternativeName>
</protein>
<dbReference type="Proteomes" id="UP000245119">
    <property type="component" value="Linkage Group LG2"/>
</dbReference>
<dbReference type="CDD" id="cd01040">
    <property type="entry name" value="Mb-like"/>
    <property type="match status" value="1"/>
</dbReference>
<dbReference type="InterPro" id="IPR044399">
    <property type="entry name" value="Mb-like_M"/>
</dbReference>
<evidence type="ECO:0000256" key="6">
    <source>
        <dbReference type="ARBA" id="ARBA00023179"/>
    </source>
</evidence>
<dbReference type="GO" id="GO:0020037">
    <property type="term" value="F:heme binding"/>
    <property type="evidence" value="ECO:0007669"/>
    <property type="project" value="InterPro"/>
</dbReference>
<name>A0A2T7PRA6_POMCA</name>
<proteinExistence type="inferred from homology"/>
<keyword evidence="8" id="KW-0561">Oxygen transport</keyword>
<evidence type="ECO:0000256" key="4">
    <source>
        <dbReference type="ARBA" id="ARBA00022723"/>
    </source>
</evidence>
<reference evidence="10 11" key="1">
    <citation type="submission" date="2018-04" db="EMBL/GenBank/DDBJ databases">
        <title>The genome of golden apple snail Pomacea canaliculata provides insight into stress tolerance and invasive adaptation.</title>
        <authorList>
            <person name="Liu C."/>
            <person name="Liu B."/>
            <person name="Ren Y."/>
            <person name="Zhang Y."/>
            <person name="Wang H."/>
            <person name="Li S."/>
            <person name="Jiang F."/>
            <person name="Yin L."/>
            <person name="Zhang G."/>
            <person name="Qian W."/>
            <person name="Fan W."/>
        </authorList>
    </citation>
    <scope>NUCLEOTIDE SEQUENCE [LARGE SCALE GENOMIC DNA]</scope>
    <source>
        <strain evidence="10">SZHN2017</strain>
        <tissue evidence="10">Muscle</tissue>
    </source>
</reference>
<evidence type="ECO:0000256" key="2">
    <source>
        <dbReference type="ARBA" id="ARBA00022448"/>
    </source>
</evidence>
<dbReference type="InterPro" id="IPR009050">
    <property type="entry name" value="Globin-like_sf"/>
</dbReference>
<sequence>MGGCFGSNRRRTIDRIVEKPSWERVASARGMPLQLPDFEPHDKTIVAESWKLLRSIFPDLIESAFVEMCRRVPRLKLQFGNVDVDDDEERHMNFLKHVWDVSFFFDQLLLYLPFKSKLEECSFHIGLVHASVEVPAWYVDLFLVEFIRAAQETVQLEWTPAMENAWAVFLRYLCYYMKDAMIF</sequence>
<comment type="caution">
    <text evidence="10">The sequence shown here is derived from an EMBL/GenBank/DDBJ whole genome shotgun (WGS) entry which is preliminary data.</text>
</comment>
<keyword evidence="11" id="KW-1185">Reference proteome</keyword>
<evidence type="ECO:0000313" key="10">
    <source>
        <dbReference type="EMBL" id="PVD35961.1"/>
    </source>
</evidence>
<accession>A0A2T7PRA6</accession>
<dbReference type="InterPro" id="IPR012292">
    <property type="entry name" value="Globin/Proto"/>
</dbReference>
<dbReference type="InterPro" id="IPR000971">
    <property type="entry name" value="Globin"/>
</dbReference>
<feature type="domain" description="Globin" evidence="9">
    <location>
        <begin position="66"/>
        <end position="175"/>
    </location>
</feature>
<dbReference type="GO" id="GO:0019825">
    <property type="term" value="F:oxygen binding"/>
    <property type="evidence" value="ECO:0007669"/>
    <property type="project" value="InterPro"/>
</dbReference>
<dbReference type="AlphaFoldDB" id="A0A2T7PRA6"/>
<keyword evidence="6" id="KW-0514">Muscle protein</keyword>
<dbReference type="EMBL" id="PZQS01000002">
    <property type="protein sequence ID" value="PVD35961.1"/>
    <property type="molecule type" value="Genomic_DNA"/>
</dbReference>
<evidence type="ECO:0000256" key="7">
    <source>
        <dbReference type="ARBA" id="ARBA00030087"/>
    </source>
</evidence>
<keyword evidence="3 8" id="KW-0349">Heme</keyword>
<comment type="similarity">
    <text evidence="8">Belongs to the globin family.</text>
</comment>
<dbReference type="Pfam" id="PF00042">
    <property type="entry name" value="Globin"/>
    <property type="match status" value="1"/>
</dbReference>
<evidence type="ECO:0000256" key="8">
    <source>
        <dbReference type="RuleBase" id="RU000356"/>
    </source>
</evidence>
<dbReference type="Gene3D" id="1.10.490.10">
    <property type="entry name" value="Globins"/>
    <property type="match status" value="1"/>
</dbReference>
<gene>
    <name evidence="10" type="ORF">C0Q70_02930</name>
</gene>